<gene>
    <name evidence="1" type="ORF">LMG23994_04570</name>
</gene>
<evidence type="ECO:0000313" key="1">
    <source>
        <dbReference type="EMBL" id="CAG9181071.1"/>
    </source>
</evidence>
<keyword evidence="2" id="KW-1185">Reference proteome</keyword>
<accession>A0ABN7Z8Q3</accession>
<proteinExistence type="predicted"/>
<organism evidence="1 2">
    <name type="scientific">Cupriavidus pinatubonensis</name>
    <dbReference type="NCBI Taxonomy" id="248026"/>
    <lineage>
        <taxon>Bacteria</taxon>
        <taxon>Pseudomonadati</taxon>
        <taxon>Pseudomonadota</taxon>
        <taxon>Betaproteobacteria</taxon>
        <taxon>Burkholderiales</taxon>
        <taxon>Burkholderiaceae</taxon>
        <taxon>Cupriavidus</taxon>
    </lineage>
</organism>
<reference evidence="1 2" key="1">
    <citation type="submission" date="2021-08" db="EMBL/GenBank/DDBJ databases">
        <authorList>
            <person name="Peeters C."/>
        </authorList>
    </citation>
    <scope>NUCLEOTIDE SEQUENCE [LARGE SCALE GENOMIC DNA]</scope>
    <source>
        <strain evidence="1 2">LMG 23994</strain>
    </source>
</reference>
<name>A0ABN7Z8Q3_9BURK</name>
<sequence>MSRSKSTPAPTAIPSRLITRRNIFTLRHSDPQGAGSSSGVSNLSLAGPINQGNSYITLIRATYFGTTLSTRQPM</sequence>
<dbReference type="Proteomes" id="UP000701702">
    <property type="component" value="Unassembled WGS sequence"/>
</dbReference>
<protein>
    <submittedName>
        <fullName evidence="1">Uncharacterized protein</fullName>
    </submittedName>
</protein>
<comment type="caution">
    <text evidence="1">The sequence shown here is derived from an EMBL/GenBank/DDBJ whole genome shotgun (WGS) entry which is preliminary data.</text>
</comment>
<dbReference type="EMBL" id="CAJZAF010000028">
    <property type="protein sequence ID" value="CAG9181071.1"/>
    <property type="molecule type" value="Genomic_DNA"/>
</dbReference>
<evidence type="ECO:0000313" key="2">
    <source>
        <dbReference type="Proteomes" id="UP000701702"/>
    </source>
</evidence>